<reference evidence="3" key="3">
    <citation type="submission" date="2015-04" db="UniProtKB">
        <authorList>
            <consortium name="EnsemblPlants"/>
        </authorList>
    </citation>
    <scope>IDENTIFICATION</scope>
    <source>
        <strain evidence="3">cv. Jemalong A17</strain>
    </source>
</reference>
<dbReference type="Proteomes" id="UP000002051">
    <property type="component" value="Chromosome 6"/>
</dbReference>
<dbReference type="PANTHER" id="PTHR33116">
    <property type="entry name" value="REVERSE TRANSCRIPTASE ZINC-BINDING DOMAIN-CONTAINING PROTEIN-RELATED-RELATED"/>
    <property type="match status" value="1"/>
</dbReference>
<keyword evidence="4" id="KW-1185">Reference proteome</keyword>
<reference evidence="2 4" key="1">
    <citation type="journal article" date="2011" name="Nature">
        <title>The Medicago genome provides insight into the evolution of rhizobial symbioses.</title>
        <authorList>
            <person name="Young N.D."/>
            <person name="Debelle F."/>
            <person name="Oldroyd G.E."/>
            <person name="Geurts R."/>
            <person name="Cannon S.B."/>
            <person name="Udvardi M.K."/>
            <person name="Benedito V.A."/>
            <person name="Mayer K.F."/>
            <person name="Gouzy J."/>
            <person name="Schoof H."/>
            <person name="Van de Peer Y."/>
            <person name="Proost S."/>
            <person name="Cook D.R."/>
            <person name="Meyers B.C."/>
            <person name="Spannagl M."/>
            <person name="Cheung F."/>
            <person name="De Mita S."/>
            <person name="Krishnakumar V."/>
            <person name="Gundlach H."/>
            <person name="Zhou S."/>
            <person name="Mudge J."/>
            <person name="Bharti A.K."/>
            <person name="Murray J.D."/>
            <person name="Naoumkina M.A."/>
            <person name="Rosen B."/>
            <person name="Silverstein K.A."/>
            <person name="Tang H."/>
            <person name="Rombauts S."/>
            <person name="Zhao P.X."/>
            <person name="Zhou P."/>
            <person name="Barbe V."/>
            <person name="Bardou P."/>
            <person name="Bechner M."/>
            <person name="Bellec A."/>
            <person name="Berger A."/>
            <person name="Berges H."/>
            <person name="Bidwell S."/>
            <person name="Bisseling T."/>
            <person name="Choisne N."/>
            <person name="Couloux A."/>
            <person name="Denny R."/>
            <person name="Deshpande S."/>
            <person name="Dai X."/>
            <person name="Doyle J.J."/>
            <person name="Dudez A.M."/>
            <person name="Farmer A.D."/>
            <person name="Fouteau S."/>
            <person name="Franken C."/>
            <person name="Gibelin C."/>
            <person name="Gish J."/>
            <person name="Goldstein S."/>
            <person name="Gonzalez A.J."/>
            <person name="Green P.J."/>
            <person name="Hallab A."/>
            <person name="Hartog M."/>
            <person name="Hua A."/>
            <person name="Humphray S.J."/>
            <person name="Jeong D.H."/>
            <person name="Jing Y."/>
            <person name="Jocker A."/>
            <person name="Kenton S.M."/>
            <person name="Kim D.J."/>
            <person name="Klee K."/>
            <person name="Lai H."/>
            <person name="Lang C."/>
            <person name="Lin S."/>
            <person name="Macmil S.L."/>
            <person name="Magdelenat G."/>
            <person name="Matthews L."/>
            <person name="McCorrison J."/>
            <person name="Monaghan E.L."/>
            <person name="Mun J.H."/>
            <person name="Najar F.Z."/>
            <person name="Nicholson C."/>
            <person name="Noirot C."/>
            <person name="O'Bleness M."/>
            <person name="Paule C.R."/>
            <person name="Poulain J."/>
            <person name="Prion F."/>
            <person name="Qin B."/>
            <person name="Qu C."/>
            <person name="Retzel E.F."/>
            <person name="Riddle C."/>
            <person name="Sallet E."/>
            <person name="Samain S."/>
            <person name="Samson N."/>
            <person name="Sanders I."/>
            <person name="Saurat O."/>
            <person name="Scarpelli C."/>
            <person name="Schiex T."/>
            <person name="Segurens B."/>
            <person name="Severin A.J."/>
            <person name="Sherrier D.J."/>
            <person name="Shi R."/>
            <person name="Sims S."/>
            <person name="Singer S.R."/>
            <person name="Sinharoy S."/>
            <person name="Sterck L."/>
            <person name="Viollet A."/>
            <person name="Wang B.B."/>
            <person name="Wang K."/>
            <person name="Wang M."/>
            <person name="Wang X."/>
            <person name="Warfsmann J."/>
            <person name="Weissenbach J."/>
            <person name="White D.D."/>
            <person name="White J.D."/>
            <person name="Wiley G.B."/>
            <person name="Wincker P."/>
            <person name="Xing Y."/>
            <person name="Yang L."/>
            <person name="Yao Z."/>
            <person name="Ying F."/>
            <person name="Zhai J."/>
            <person name="Zhou L."/>
            <person name="Zuber A."/>
            <person name="Denarie J."/>
            <person name="Dixon R.A."/>
            <person name="May G.D."/>
            <person name="Schwartz D.C."/>
            <person name="Rogers J."/>
            <person name="Quetier F."/>
            <person name="Town C.D."/>
            <person name="Roe B.A."/>
        </authorList>
    </citation>
    <scope>NUCLEOTIDE SEQUENCE [LARGE SCALE GENOMIC DNA]</scope>
    <source>
        <strain evidence="2">A17</strain>
        <strain evidence="3 4">cv. Jemalong A17</strain>
    </source>
</reference>
<organism evidence="2 4">
    <name type="scientific">Medicago truncatula</name>
    <name type="common">Barrel medic</name>
    <name type="synonym">Medicago tribuloides</name>
    <dbReference type="NCBI Taxonomy" id="3880"/>
    <lineage>
        <taxon>Eukaryota</taxon>
        <taxon>Viridiplantae</taxon>
        <taxon>Streptophyta</taxon>
        <taxon>Embryophyta</taxon>
        <taxon>Tracheophyta</taxon>
        <taxon>Spermatophyta</taxon>
        <taxon>Magnoliopsida</taxon>
        <taxon>eudicotyledons</taxon>
        <taxon>Gunneridae</taxon>
        <taxon>Pentapetalae</taxon>
        <taxon>rosids</taxon>
        <taxon>fabids</taxon>
        <taxon>Fabales</taxon>
        <taxon>Fabaceae</taxon>
        <taxon>Papilionoideae</taxon>
        <taxon>50 kb inversion clade</taxon>
        <taxon>NPAAA clade</taxon>
        <taxon>Hologalegina</taxon>
        <taxon>IRL clade</taxon>
        <taxon>Trifolieae</taxon>
        <taxon>Medicago</taxon>
    </lineage>
</organism>
<evidence type="ECO:0008006" key="5">
    <source>
        <dbReference type="Google" id="ProtNLM"/>
    </source>
</evidence>
<protein>
    <recommendedName>
        <fullName evidence="5">Reverse transcriptase domain-containing protein</fullName>
    </recommendedName>
</protein>
<evidence type="ECO:0000313" key="3">
    <source>
        <dbReference type="EnsemblPlants" id="KEH26406"/>
    </source>
</evidence>
<dbReference type="HOGENOM" id="CLU_1379958_0_0_1"/>
<sequence length="198" mass="22898">MASFMVTLVEEVINRSLTKLVREKQLTLIHGTRDLHIPSHIFYADDMMLFSKDTTSNINVIKNIVMRYAEASGQMVNLQIATQIGFQIGTLPFTYLAVPVFRGKPQYIDFQPLADKDMVKWMRNFIWSGDLNQKKLVLVAWHKLCKPFKEGGLGVRKLSDIKEAVFGAFIKEAECRKKERKREINDDDDGEESERRKK</sequence>
<proteinExistence type="predicted"/>
<reference evidence="2 4" key="2">
    <citation type="journal article" date="2014" name="BMC Genomics">
        <title>An improved genome release (version Mt4.0) for the model legume Medicago truncatula.</title>
        <authorList>
            <person name="Tang H."/>
            <person name="Krishnakumar V."/>
            <person name="Bidwell S."/>
            <person name="Rosen B."/>
            <person name="Chan A."/>
            <person name="Zhou S."/>
            <person name="Gentzbittel L."/>
            <person name="Childs K.L."/>
            <person name="Yandell M."/>
            <person name="Gundlach H."/>
            <person name="Mayer K.F."/>
            <person name="Schwartz D.C."/>
            <person name="Town C.D."/>
        </authorList>
    </citation>
    <scope>GENOME REANNOTATION</scope>
    <source>
        <strain evidence="2">A17</strain>
        <strain evidence="3 4">cv. Jemalong A17</strain>
    </source>
</reference>
<name>A0A072UAH1_MEDTR</name>
<evidence type="ECO:0000313" key="2">
    <source>
        <dbReference type="EMBL" id="KEH26406.1"/>
    </source>
</evidence>
<feature type="region of interest" description="Disordered" evidence="1">
    <location>
        <begin position="178"/>
        <end position="198"/>
    </location>
</feature>
<evidence type="ECO:0000256" key="1">
    <source>
        <dbReference type="SAM" id="MobiDB-lite"/>
    </source>
</evidence>
<dbReference type="EnsemblPlants" id="KEH26406">
    <property type="protein sequence ID" value="KEH26406"/>
    <property type="gene ID" value="MTR_6g054200"/>
</dbReference>
<evidence type="ECO:0000313" key="4">
    <source>
        <dbReference type="Proteomes" id="UP000002051"/>
    </source>
</evidence>
<dbReference type="EMBL" id="CM001222">
    <property type="protein sequence ID" value="KEH26406.1"/>
    <property type="molecule type" value="Genomic_DNA"/>
</dbReference>
<dbReference type="STRING" id="3880.A0A072UAH1"/>
<dbReference type="AlphaFoldDB" id="A0A072UAH1"/>
<dbReference type="PANTHER" id="PTHR33116:SF80">
    <property type="entry name" value="REVERSE TRANSCRIPTASE ZINC-BINDING DOMAIN-CONTAINING PROTEIN"/>
    <property type="match status" value="1"/>
</dbReference>
<gene>
    <name evidence="2" type="ordered locus">MTR_6g054200</name>
</gene>
<accession>A0A072UAH1</accession>